<gene>
    <name evidence="3" type="ORF">ENJ78_01280</name>
</gene>
<name>A0A7V5J0A4_UNCKA</name>
<dbReference type="PANTHER" id="PTHR30486:SF16">
    <property type="entry name" value="TWITCHING MOTILITY PROTEIN PILT"/>
    <property type="match status" value="1"/>
</dbReference>
<dbReference type="Proteomes" id="UP000886106">
    <property type="component" value="Unassembled WGS sequence"/>
</dbReference>
<dbReference type="Gene3D" id="3.40.50.300">
    <property type="entry name" value="P-loop containing nucleotide triphosphate hydrolases"/>
    <property type="match status" value="1"/>
</dbReference>
<dbReference type="SUPFAM" id="SSF52540">
    <property type="entry name" value="P-loop containing nucleoside triphosphate hydrolases"/>
    <property type="match status" value="1"/>
</dbReference>
<dbReference type="PANTHER" id="PTHR30486">
    <property type="entry name" value="TWITCHING MOTILITY PROTEIN PILT"/>
    <property type="match status" value="1"/>
</dbReference>
<evidence type="ECO:0000313" key="3">
    <source>
        <dbReference type="EMBL" id="HHH14322.1"/>
    </source>
</evidence>
<comment type="similarity">
    <text evidence="1">Belongs to the GSP E family.</text>
</comment>
<protein>
    <submittedName>
        <fullName evidence="3">Type IV pili twitching motility protein PilT</fullName>
    </submittedName>
</protein>
<dbReference type="InterPro" id="IPR001482">
    <property type="entry name" value="T2SS/T4SS_dom"/>
</dbReference>
<sequence>RALHIITVEDPIEYVFTNKKSIIQQREMFSDTLSWKGALRSVLREDPDVVLAGEMRDYETISATLTIAETGHLVFSTLHTNSASQAVNRMIDVFPEEQQAQVRTQLADTIEGIVSQRLLPSVNGGMVPAVEVLIANNAVRNVIREGRTHLLDNIINTSLEAGMISLERSLANLVNNGLVSLEVALSHTLKPHEVKRLINTTHA</sequence>
<dbReference type="EMBL" id="DRNS01000092">
    <property type="protein sequence ID" value="HHH14322.1"/>
    <property type="molecule type" value="Genomic_DNA"/>
</dbReference>
<evidence type="ECO:0000256" key="1">
    <source>
        <dbReference type="ARBA" id="ARBA00006611"/>
    </source>
</evidence>
<feature type="domain" description="Bacterial type II secretion system protein E" evidence="2">
    <location>
        <begin position="3"/>
        <end position="121"/>
    </location>
</feature>
<dbReference type="InterPro" id="IPR027417">
    <property type="entry name" value="P-loop_NTPase"/>
</dbReference>
<feature type="non-terminal residue" evidence="3">
    <location>
        <position position="1"/>
    </location>
</feature>
<proteinExistence type="inferred from homology"/>
<evidence type="ECO:0000259" key="2">
    <source>
        <dbReference type="Pfam" id="PF00437"/>
    </source>
</evidence>
<dbReference type="AlphaFoldDB" id="A0A7V5J0A4"/>
<reference evidence="3" key="1">
    <citation type="journal article" date="2020" name="mSystems">
        <title>Genome- and Community-Level Interaction Insights into Carbon Utilization and Element Cycling Functions of Hydrothermarchaeota in Hydrothermal Sediment.</title>
        <authorList>
            <person name="Zhou Z."/>
            <person name="Liu Y."/>
            <person name="Xu W."/>
            <person name="Pan J."/>
            <person name="Luo Z.H."/>
            <person name="Li M."/>
        </authorList>
    </citation>
    <scope>NUCLEOTIDE SEQUENCE [LARGE SCALE GENOMIC DNA]</scope>
    <source>
        <strain evidence="3">HyVt-517</strain>
    </source>
</reference>
<dbReference type="InterPro" id="IPR050921">
    <property type="entry name" value="T4SS_GSP_E_ATPase"/>
</dbReference>
<dbReference type="Pfam" id="PF00437">
    <property type="entry name" value="T2SSE"/>
    <property type="match status" value="1"/>
</dbReference>
<dbReference type="GO" id="GO:0016887">
    <property type="term" value="F:ATP hydrolysis activity"/>
    <property type="evidence" value="ECO:0007669"/>
    <property type="project" value="InterPro"/>
</dbReference>
<accession>A0A7V5J0A4</accession>
<comment type="caution">
    <text evidence="3">The sequence shown here is derived from an EMBL/GenBank/DDBJ whole genome shotgun (WGS) entry which is preliminary data.</text>
</comment>
<organism evidence="3">
    <name type="scientific">candidate division WWE3 bacterium</name>
    <dbReference type="NCBI Taxonomy" id="2053526"/>
    <lineage>
        <taxon>Bacteria</taxon>
        <taxon>Katanobacteria</taxon>
    </lineage>
</organism>